<proteinExistence type="predicted"/>
<dbReference type="InterPro" id="IPR006059">
    <property type="entry name" value="SBP"/>
</dbReference>
<dbReference type="CDD" id="cd13585">
    <property type="entry name" value="PBP2_TMBP_like"/>
    <property type="match status" value="1"/>
</dbReference>
<dbReference type="Proteomes" id="UP000275076">
    <property type="component" value="Unassembled WGS sequence"/>
</dbReference>
<comment type="caution">
    <text evidence="3">The sequence shown here is derived from an EMBL/GenBank/DDBJ whole genome shotgun (WGS) entry which is preliminary data.</text>
</comment>
<feature type="chain" id="PRO_5039230416" evidence="2">
    <location>
        <begin position="26"/>
        <end position="445"/>
    </location>
</feature>
<dbReference type="RefSeq" id="WP_125557695.1">
    <property type="nucleotide sequence ID" value="NZ_RBVX01000019.1"/>
</dbReference>
<dbReference type="PANTHER" id="PTHR43649:SF12">
    <property type="entry name" value="DIACETYLCHITOBIOSE BINDING PROTEIN DASA"/>
    <property type="match status" value="1"/>
</dbReference>
<evidence type="ECO:0000313" key="4">
    <source>
        <dbReference type="Proteomes" id="UP000275076"/>
    </source>
</evidence>
<name>A0A3R9WRB1_9BACI</name>
<keyword evidence="4" id="KW-1185">Reference proteome</keyword>
<feature type="signal peptide" evidence="2">
    <location>
        <begin position="1"/>
        <end position="25"/>
    </location>
</feature>
<keyword evidence="2" id="KW-0732">Signal</keyword>
<dbReference type="PROSITE" id="PS51257">
    <property type="entry name" value="PROKAR_LIPOPROTEIN"/>
    <property type="match status" value="1"/>
</dbReference>
<organism evidence="3 4">
    <name type="scientific">Salibacterium salarium</name>
    <dbReference type="NCBI Taxonomy" id="284579"/>
    <lineage>
        <taxon>Bacteria</taxon>
        <taxon>Bacillati</taxon>
        <taxon>Bacillota</taxon>
        <taxon>Bacilli</taxon>
        <taxon>Bacillales</taxon>
        <taxon>Bacillaceae</taxon>
    </lineage>
</organism>
<dbReference type="AlphaFoldDB" id="A0A3R9WRB1"/>
<dbReference type="Pfam" id="PF13416">
    <property type="entry name" value="SBP_bac_8"/>
    <property type="match status" value="1"/>
</dbReference>
<dbReference type="OrthoDB" id="7918484at2"/>
<reference evidence="3 4" key="1">
    <citation type="submission" date="2018-10" db="EMBL/GenBank/DDBJ databases">
        <title>Draft genome sequence of Bacillus salarius IM0101, isolated from a hypersaline soil in Inner Mongolia, China.</title>
        <authorList>
            <person name="Yamprayoonswat W."/>
            <person name="Boonvisut S."/>
            <person name="Jumpathong W."/>
            <person name="Sittihan S."/>
            <person name="Ruangsuj P."/>
            <person name="Wanthongcharoen S."/>
            <person name="Thongpramul N."/>
            <person name="Pimmason S."/>
            <person name="Yu B."/>
            <person name="Yasawong M."/>
        </authorList>
    </citation>
    <scope>NUCLEOTIDE SEQUENCE [LARGE SCALE GENOMIC DNA]</scope>
    <source>
        <strain evidence="3 4">IM0101</strain>
    </source>
</reference>
<protein>
    <submittedName>
        <fullName evidence="3">Sugar ABC transporter substrate-binding protein</fullName>
    </submittedName>
</protein>
<sequence>MKKSKKIQLKSLLSICMLASLTACGGSSDEESSSPGDNQEADSNNSEKIELRFSWWGDTGRNEIYNEIADRFEEENPNITIARETSSFNDYWNRLTTQVAGNNGPDVVSMHGSYVSDYARRGALLSLEEYIESGTIDLEYFTDAAVDSGKIDDAIYMIAKGITMSGVMYNTAIFDEYGIDYPEMGWTWEEFMNTSIKLTEEMDAEDRWGVAEVSGQGFRPAFQKFVRQKGGELFTEEGDLGFSEDDVIAWWEMWDELRQEGAIPDGATITEDESAALEESLFVSEKVALSFQPANQLDLYQQEFSDGEINMVTTPTFSDGEEGEFVEGAHLAITEASEHPKEAAQFINFFVNSEKSQEIFKVEQGSSGSTEIQEFTKPLLNEAEQKTVDFNNETLEVAETAPYPPEGVSEIEQIFWDYATDISFGSIEIEEAAENFMNQAESVLN</sequence>
<evidence type="ECO:0000313" key="3">
    <source>
        <dbReference type="EMBL" id="RSL31932.1"/>
    </source>
</evidence>
<dbReference type="SUPFAM" id="SSF53850">
    <property type="entry name" value="Periplasmic binding protein-like II"/>
    <property type="match status" value="1"/>
</dbReference>
<accession>A0A3R9WRB1</accession>
<dbReference type="Gene3D" id="3.40.190.10">
    <property type="entry name" value="Periplasmic binding protein-like II"/>
    <property type="match status" value="2"/>
</dbReference>
<evidence type="ECO:0000256" key="1">
    <source>
        <dbReference type="SAM" id="MobiDB-lite"/>
    </source>
</evidence>
<feature type="region of interest" description="Disordered" evidence="1">
    <location>
        <begin position="26"/>
        <end position="45"/>
    </location>
</feature>
<gene>
    <name evidence="3" type="ORF">D7Z54_18290</name>
</gene>
<dbReference type="InterPro" id="IPR050490">
    <property type="entry name" value="Bact_solute-bd_prot1"/>
</dbReference>
<dbReference type="PANTHER" id="PTHR43649">
    <property type="entry name" value="ARABINOSE-BINDING PROTEIN-RELATED"/>
    <property type="match status" value="1"/>
</dbReference>
<dbReference type="EMBL" id="RBVX01000019">
    <property type="protein sequence ID" value="RSL31932.1"/>
    <property type="molecule type" value="Genomic_DNA"/>
</dbReference>
<evidence type="ECO:0000256" key="2">
    <source>
        <dbReference type="SAM" id="SignalP"/>
    </source>
</evidence>